<keyword evidence="1" id="KW-0732">Signal</keyword>
<reference evidence="2 3" key="1">
    <citation type="submission" date="2016-10" db="EMBL/GenBank/DDBJ databases">
        <authorList>
            <person name="de Groot N.N."/>
        </authorList>
    </citation>
    <scope>NUCLEOTIDE SEQUENCE [LARGE SCALE GENOMIC DNA]</scope>
    <source>
        <strain evidence="3">E92,LMG 26720,CCM 7988</strain>
    </source>
</reference>
<evidence type="ECO:0000313" key="2">
    <source>
        <dbReference type="EMBL" id="SFP84913.1"/>
    </source>
</evidence>
<feature type="signal peptide" evidence="1">
    <location>
        <begin position="1"/>
        <end position="23"/>
    </location>
</feature>
<sequence>MNKYLLSLLLLFFLSGISGVLMAQSSKRIITQVTLDGVYVNAKDFENQVLSYTNARKMIAFYDKVKVVQDSVLILNGKNAYGFRKDGKDWRFSEGKAYEVINKEGIFIYKLEVSNQSTVSLYYFSKDAASPLIFLSKRNLRKHYADNPSFLAILDTLPWRLHLEDAVPPFNEVRVAEMYNYVKSHPDMFYSGKSSF</sequence>
<organism evidence="2 3">
    <name type="scientific">Pseudarcicella hirudinis</name>
    <dbReference type="NCBI Taxonomy" id="1079859"/>
    <lineage>
        <taxon>Bacteria</taxon>
        <taxon>Pseudomonadati</taxon>
        <taxon>Bacteroidota</taxon>
        <taxon>Cytophagia</taxon>
        <taxon>Cytophagales</taxon>
        <taxon>Flectobacillaceae</taxon>
        <taxon>Pseudarcicella</taxon>
    </lineage>
</organism>
<dbReference type="OrthoDB" id="946219at2"/>
<dbReference type="AlphaFoldDB" id="A0A1I5TPF4"/>
<proteinExistence type="predicted"/>
<gene>
    <name evidence="2" type="ORF">SAMN04515674_106139</name>
</gene>
<dbReference type="Proteomes" id="UP000199306">
    <property type="component" value="Unassembled WGS sequence"/>
</dbReference>
<evidence type="ECO:0000256" key="1">
    <source>
        <dbReference type="SAM" id="SignalP"/>
    </source>
</evidence>
<feature type="chain" id="PRO_5011527501" evidence="1">
    <location>
        <begin position="24"/>
        <end position="196"/>
    </location>
</feature>
<keyword evidence="3" id="KW-1185">Reference proteome</keyword>
<dbReference type="STRING" id="1079859.SAMN04515674_106139"/>
<dbReference type="EMBL" id="FOXH01000006">
    <property type="protein sequence ID" value="SFP84913.1"/>
    <property type="molecule type" value="Genomic_DNA"/>
</dbReference>
<name>A0A1I5TPF4_9BACT</name>
<dbReference type="RefSeq" id="WP_092017318.1">
    <property type="nucleotide sequence ID" value="NZ_FOXH01000006.1"/>
</dbReference>
<accession>A0A1I5TPF4</accession>
<evidence type="ECO:0000313" key="3">
    <source>
        <dbReference type="Proteomes" id="UP000199306"/>
    </source>
</evidence>
<protein>
    <submittedName>
        <fullName evidence="2">Uncharacterized protein</fullName>
    </submittedName>
</protein>